<evidence type="ECO:0000259" key="11">
    <source>
        <dbReference type="PROSITE" id="PS51194"/>
    </source>
</evidence>
<dbReference type="EMBL" id="CP072643">
    <property type="protein sequence ID" value="QUV95377.1"/>
    <property type="molecule type" value="Genomic_DNA"/>
</dbReference>
<name>A0ABX8B5M1_9BACT</name>
<accession>A0ABX8B5M1</accession>
<dbReference type="PROSITE" id="PS51192">
    <property type="entry name" value="HELICASE_ATP_BIND_1"/>
    <property type="match status" value="1"/>
</dbReference>
<comment type="similarity">
    <text evidence="2">In the central section; belongs to the CRISPR-associated helicase Cas3 family.</text>
</comment>
<feature type="domain" description="Helicase C-terminal" evidence="11">
    <location>
        <begin position="321"/>
        <end position="483"/>
    </location>
</feature>
<dbReference type="InterPro" id="IPR011545">
    <property type="entry name" value="DEAD/DEAH_box_helicase_dom"/>
</dbReference>
<dbReference type="SUPFAM" id="SSF52540">
    <property type="entry name" value="P-loop containing nucleoside triphosphate hydrolases"/>
    <property type="match status" value="1"/>
</dbReference>
<evidence type="ECO:0000256" key="2">
    <source>
        <dbReference type="ARBA" id="ARBA00009046"/>
    </source>
</evidence>
<dbReference type="Pfam" id="PF00270">
    <property type="entry name" value="DEAD"/>
    <property type="match status" value="1"/>
</dbReference>
<evidence type="ECO:0000256" key="5">
    <source>
        <dbReference type="ARBA" id="ARBA00022801"/>
    </source>
</evidence>
<feature type="domain" description="Helicase ATP-binding" evidence="10">
    <location>
        <begin position="27"/>
        <end position="244"/>
    </location>
</feature>
<keyword evidence="4" id="KW-0547">Nucleotide-binding</keyword>
<protein>
    <submittedName>
        <fullName evidence="13">DEAD/DEAH box helicase</fullName>
    </submittedName>
</protein>
<dbReference type="Gene3D" id="1.10.3210.30">
    <property type="match status" value="1"/>
</dbReference>
<dbReference type="InterPro" id="IPR014001">
    <property type="entry name" value="Helicase_ATP-bd"/>
</dbReference>
<feature type="domain" description="HD Cas3-type" evidence="12">
    <location>
        <begin position="707"/>
        <end position="915"/>
    </location>
</feature>
<evidence type="ECO:0000313" key="14">
    <source>
        <dbReference type="Proteomes" id="UP000677668"/>
    </source>
</evidence>
<dbReference type="InterPro" id="IPR027417">
    <property type="entry name" value="P-loop_NTPase"/>
</dbReference>
<evidence type="ECO:0000256" key="4">
    <source>
        <dbReference type="ARBA" id="ARBA00022741"/>
    </source>
</evidence>
<organism evidence="13 14">
    <name type="scientific">Chloracidobacterium sp. N</name>
    <dbReference type="NCBI Taxonomy" id="2821540"/>
    <lineage>
        <taxon>Bacteria</taxon>
        <taxon>Pseudomonadati</taxon>
        <taxon>Acidobacteriota</taxon>
        <taxon>Terriglobia</taxon>
        <taxon>Terriglobales</taxon>
        <taxon>Acidobacteriaceae</taxon>
        <taxon>Chloracidobacterium</taxon>
        <taxon>Chloracidobacterium aggregatum</taxon>
    </lineage>
</organism>
<dbReference type="Gene3D" id="3.40.50.300">
    <property type="entry name" value="P-loop containing nucleotide triphosphate hydrolases"/>
    <property type="match status" value="2"/>
</dbReference>
<dbReference type="PANTHER" id="PTHR47963">
    <property type="entry name" value="DEAD-BOX ATP-DEPENDENT RNA HELICASE 47, MITOCHONDRIAL"/>
    <property type="match status" value="1"/>
</dbReference>
<evidence type="ECO:0000256" key="7">
    <source>
        <dbReference type="ARBA" id="ARBA00022840"/>
    </source>
</evidence>
<evidence type="ECO:0000256" key="1">
    <source>
        <dbReference type="ARBA" id="ARBA00006847"/>
    </source>
</evidence>
<dbReference type="PROSITE" id="PS51643">
    <property type="entry name" value="HD_CAS3"/>
    <property type="match status" value="1"/>
</dbReference>
<dbReference type="InterPro" id="IPR038257">
    <property type="entry name" value="CRISPR-assoc_Cas3_HD_sf"/>
</dbReference>
<keyword evidence="5" id="KW-0378">Hydrolase</keyword>
<feature type="region of interest" description="Disordered" evidence="9">
    <location>
        <begin position="278"/>
        <end position="317"/>
    </location>
</feature>
<dbReference type="Proteomes" id="UP000677668">
    <property type="component" value="Chromosome 2"/>
</dbReference>
<comment type="similarity">
    <text evidence="1">In the N-terminal section; belongs to the CRISPR-associated nuclease Cas3-HD family.</text>
</comment>
<reference evidence="13 14" key="1">
    <citation type="submission" date="2021-03" db="EMBL/GenBank/DDBJ databases">
        <title>Genomic and phenotypic characterization of Chloracidobacterium isolates provides evidence for multiple species.</title>
        <authorList>
            <person name="Saini M.K."/>
            <person name="Costas A.M.G."/>
            <person name="Tank M."/>
            <person name="Bryant D.A."/>
        </authorList>
    </citation>
    <scope>NUCLEOTIDE SEQUENCE [LARGE SCALE GENOMIC DNA]</scope>
    <source>
        <strain evidence="13 14">N</strain>
    </source>
</reference>
<dbReference type="InterPro" id="IPR006483">
    <property type="entry name" value="CRISPR-assoc_Cas3_HD"/>
</dbReference>
<dbReference type="PROSITE" id="PS51194">
    <property type="entry name" value="HELICASE_CTER"/>
    <property type="match status" value="1"/>
</dbReference>
<dbReference type="SMART" id="SM00487">
    <property type="entry name" value="DEXDc"/>
    <property type="match status" value="1"/>
</dbReference>
<dbReference type="Pfam" id="PF22590">
    <property type="entry name" value="Cas3-like_C_2"/>
    <property type="match status" value="1"/>
</dbReference>
<keyword evidence="6 13" id="KW-0347">Helicase</keyword>
<gene>
    <name evidence="13" type="ORF">J8C05_15340</name>
</gene>
<feature type="compositionally biased region" description="Basic residues" evidence="9">
    <location>
        <begin position="288"/>
        <end position="299"/>
    </location>
</feature>
<proteinExistence type="inferred from homology"/>
<keyword evidence="14" id="KW-1185">Reference proteome</keyword>
<dbReference type="RefSeq" id="WP_211423603.1">
    <property type="nucleotide sequence ID" value="NZ_CP072643.1"/>
</dbReference>
<evidence type="ECO:0000256" key="6">
    <source>
        <dbReference type="ARBA" id="ARBA00022806"/>
    </source>
</evidence>
<keyword evidence="3" id="KW-0479">Metal-binding</keyword>
<dbReference type="InterPro" id="IPR050547">
    <property type="entry name" value="DEAD_box_RNA_helicases"/>
</dbReference>
<keyword evidence="7" id="KW-0067">ATP-binding</keyword>
<dbReference type="InterPro" id="IPR054712">
    <property type="entry name" value="Cas3-like_dom"/>
</dbReference>
<evidence type="ECO:0000313" key="13">
    <source>
        <dbReference type="EMBL" id="QUV95377.1"/>
    </source>
</evidence>
<evidence type="ECO:0000256" key="9">
    <source>
        <dbReference type="SAM" id="MobiDB-lite"/>
    </source>
</evidence>
<evidence type="ECO:0000256" key="3">
    <source>
        <dbReference type="ARBA" id="ARBA00022723"/>
    </source>
</evidence>
<evidence type="ECO:0000259" key="10">
    <source>
        <dbReference type="PROSITE" id="PS51192"/>
    </source>
</evidence>
<dbReference type="GO" id="GO:0004386">
    <property type="term" value="F:helicase activity"/>
    <property type="evidence" value="ECO:0007669"/>
    <property type="project" value="UniProtKB-KW"/>
</dbReference>
<dbReference type="InterPro" id="IPR001650">
    <property type="entry name" value="Helicase_C-like"/>
</dbReference>
<dbReference type="PANTHER" id="PTHR47963:SF9">
    <property type="entry name" value="CRISPR-ASSOCIATED ENDONUCLEASE_HELICASE CAS3"/>
    <property type="match status" value="1"/>
</dbReference>
<keyword evidence="8" id="KW-0051">Antiviral defense</keyword>
<evidence type="ECO:0000256" key="8">
    <source>
        <dbReference type="ARBA" id="ARBA00023118"/>
    </source>
</evidence>
<evidence type="ECO:0000259" key="12">
    <source>
        <dbReference type="PROSITE" id="PS51643"/>
    </source>
</evidence>
<dbReference type="SMART" id="SM00490">
    <property type="entry name" value="HELICc"/>
    <property type="match status" value="1"/>
</dbReference>
<sequence length="917" mass="102296">MTQGRANCFDNWFEKATGRKPFPYQRALAQCGRLPELLEVPTGTGKTAAAILGWLWRRRCHPKETVRNATPRRLVYCLPMRVLVEQTRACAVRWLNNLGLLAGKATFDGDRLEGYEVDWKQQDKIAVVRLMGGESQRDWREYPEREAIIIGTQDMLLSRALNRGFAMPPQEWPIDFGFLNVDALWVMDEVQLMGPGRTTSVQLQAFWDAAPPSHGLRQTLWMSATLGSQAGSLQLPNWMQTPEKSQLLACQHTNADLQNPAFALRWNAPKRLELHLDSAANNTGVTKPKVKPARGKRKPGSKDDAQAGKPGEQGWTVESPDLHTAILDEANGGRLVLVFVNQVKRARELHDRLRASAGAGAEVLLVHARMRPRDRHAVVSKLGTATPASGRIVVTTQVLEAGVDLDADALFTELCPWPSLVQRFGRLNRSGTRPRSSDVNKGKAKPARAVVFEFVVFEPPQPTRDKESSADYEVRPSWPYEPEAIDEARKLLAQVAEAHDGSLSPKTLSTLSISLPLEGPVLRRFDLDDLFDTDPDLSGGHTDVTPYLRAADRDVDAYLLWRRIKGGLNVRIKGGLNVDKQVPIHRDELCPVPFYEAQEAFAEREVWILTLSTGRKGRAAWRKATGREIRAGDTVMVNREAGCYREDAGWTGEAKDIPSRVVDRWEKNGGQLVRAWVEIGGAGKPFFDEIDAHIVGPRGRLEDHRCFTRQWMELQDHLCRARQKASRLVAKLSLNNTVGASVIRAAHWHDVGKALERDRNGTSTRPFQEYLRRGGTTVGGHPRPDALYAKSNGRKAGETSGFRHEMASLLAFLQSKHADDDLAAFLILAHHGKVRLLPEAWDDDDPVDLCGVRKGDRIPAAALPVGNNPIVLNTKIVLPSRQHRGWQGRVHKLLKQHGPFLLAYLEGLVRVADWRAS</sequence>